<keyword evidence="2" id="KW-0456">Lyase</keyword>
<gene>
    <name evidence="5" type="ORF">OCS65_21315</name>
</gene>
<evidence type="ECO:0000256" key="1">
    <source>
        <dbReference type="ARBA" id="ARBA00023016"/>
    </source>
</evidence>
<dbReference type="GO" id="GO:0019243">
    <property type="term" value="P:methylglyoxal catabolic process to D-lactate via S-lactoyl-glutathione"/>
    <property type="evidence" value="ECO:0007669"/>
    <property type="project" value="TreeGrafter"/>
</dbReference>
<keyword evidence="1" id="KW-0346">Stress response</keyword>
<dbReference type="GO" id="GO:0019172">
    <property type="term" value="F:glyoxalase III activity"/>
    <property type="evidence" value="ECO:0007669"/>
    <property type="project" value="TreeGrafter"/>
</dbReference>
<dbReference type="CDD" id="cd03141">
    <property type="entry name" value="GATase1_Hsp31_like"/>
    <property type="match status" value="1"/>
</dbReference>
<dbReference type="Gene3D" id="3.40.50.880">
    <property type="match status" value="1"/>
</dbReference>
<evidence type="ECO:0000313" key="5">
    <source>
        <dbReference type="EMBL" id="UYF92986.1"/>
    </source>
</evidence>
<proteinExistence type="inferred from homology"/>
<name>A0AA46NWE7_9NOCA</name>
<dbReference type="PANTHER" id="PTHR48094">
    <property type="entry name" value="PROTEIN/NUCLEIC ACID DEGLYCASE DJ-1-RELATED"/>
    <property type="match status" value="1"/>
</dbReference>
<evidence type="ECO:0000256" key="3">
    <source>
        <dbReference type="ARBA" id="ARBA00038493"/>
    </source>
</evidence>
<dbReference type="InterPro" id="IPR050325">
    <property type="entry name" value="Prot/Nucl_acid_deglycase"/>
</dbReference>
<dbReference type="EMBL" id="CP106982">
    <property type="protein sequence ID" value="UYF92986.1"/>
    <property type="molecule type" value="Genomic_DNA"/>
</dbReference>
<dbReference type="InterPro" id="IPR029062">
    <property type="entry name" value="Class_I_gatase-like"/>
</dbReference>
<evidence type="ECO:0000256" key="2">
    <source>
        <dbReference type="ARBA" id="ARBA00023239"/>
    </source>
</evidence>
<dbReference type="GeneID" id="83623013"/>
<dbReference type="RefSeq" id="WP_050034815.1">
    <property type="nucleotide sequence ID" value="NZ_CP011341.1"/>
</dbReference>
<reference evidence="5" key="1">
    <citation type="submission" date="2022-09" db="EMBL/GenBank/DDBJ databases">
        <title>The genome sequence of Rhodococcus aetherivorans N1.</title>
        <authorList>
            <person name="Jiang W."/>
        </authorList>
    </citation>
    <scope>NUCLEOTIDE SEQUENCE</scope>
    <source>
        <strain evidence="5">N1</strain>
    </source>
</reference>
<dbReference type="Pfam" id="PF01965">
    <property type="entry name" value="DJ-1_PfpI"/>
    <property type="match status" value="1"/>
</dbReference>
<accession>A0AA46NWE7</accession>
<dbReference type="Proteomes" id="UP001163947">
    <property type="component" value="Chromosome"/>
</dbReference>
<dbReference type="PANTHER" id="PTHR48094:SF11">
    <property type="entry name" value="GLUTATHIONE-INDEPENDENT GLYOXALASE HSP31-RELATED"/>
    <property type="match status" value="1"/>
</dbReference>
<dbReference type="GO" id="GO:0005737">
    <property type="term" value="C:cytoplasm"/>
    <property type="evidence" value="ECO:0007669"/>
    <property type="project" value="TreeGrafter"/>
</dbReference>
<evidence type="ECO:0000259" key="4">
    <source>
        <dbReference type="Pfam" id="PF01965"/>
    </source>
</evidence>
<sequence>MTKVLFVVTGADHWTLADGTRHPTGFWAEELIEPYRVFTNAGFDITFATPGGRTPVVDEASLAPDAAGGEERSDELRQTLADLKPVLDSPTVLEDVRAEDYDLVFVPGGHGPMEDLAVSEPFGRLLGNFLDADKLVSVVCHAPAALLPARRADGGWLFDGYRMTGFTNEEETQAGLAEKAPWLLEDRLRESGAQFSAGPAWQPHVVVDRRLYTGQNPASSREVAERVVEAAKN</sequence>
<evidence type="ECO:0000313" key="6">
    <source>
        <dbReference type="Proteomes" id="UP001163947"/>
    </source>
</evidence>
<dbReference type="AlphaFoldDB" id="A0AA46NWE7"/>
<keyword evidence="5" id="KW-0315">Glutamine amidotransferase</keyword>
<comment type="similarity">
    <text evidence="3">Belongs to the peptidase C56 family. HSP31-like subfamily.</text>
</comment>
<protein>
    <submittedName>
        <fullName evidence="5">Type 1 glutamine amidotransferase domain-containing protein</fullName>
    </submittedName>
</protein>
<organism evidence="5 6">
    <name type="scientific">Rhodococcus aetherivorans</name>
    <dbReference type="NCBI Taxonomy" id="191292"/>
    <lineage>
        <taxon>Bacteria</taxon>
        <taxon>Bacillati</taxon>
        <taxon>Actinomycetota</taxon>
        <taxon>Actinomycetes</taxon>
        <taxon>Mycobacteriales</taxon>
        <taxon>Nocardiaceae</taxon>
        <taxon>Rhodococcus</taxon>
    </lineage>
</organism>
<dbReference type="InterPro" id="IPR002818">
    <property type="entry name" value="DJ-1/PfpI"/>
</dbReference>
<dbReference type="SUPFAM" id="SSF52317">
    <property type="entry name" value="Class I glutamine amidotransferase-like"/>
    <property type="match status" value="1"/>
</dbReference>
<feature type="domain" description="DJ-1/PfpI" evidence="4">
    <location>
        <begin position="28"/>
        <end position="229"/>
    </location>
</feature>
<dbReference type="KEGG" id="rav:AAT18_07635"/>